<evidence type="ECO:0000256" key="3">
    <source>
        <dbReference type="ARBA" id="ARBA00009014"/>
    </source>
</evidence>
<keyword evidence="8 11" id="KW-0067">ATP-binding</keyword>
<dbReference type="UniPathway" id="UPA00253">
    <property type="reaction ID" value="UER00332"/>
</dbReference>
<evidence type="ECO:0000256" key="1">
    <source>
        <dbReference type="ARBA" id="ARBA00002324"/>
    </source>
</evidence>
<evidence type="ECO:0000256" key="9">
    <source>
        <dbReference type="ARBA" id="ARBA00023027"/>
    </source>
</evidence>
<keyword evidence="5 11" id="KW-0808">Transferase</keyword>
<keyword evidence="9 11" id="KW-0520">NAD</keyword>
<organism evidence="13 14">
    <name type="scientific">Rhodoferax ferrireducens</name>
    <dbReference type="NCBI Taxonomy" id="192843"/>
    <lineage>
        <taxon>Bacteria</taxon>
        <taxon>Pseudomonadati</taxon>
        <taxon>Pseudomonadota</taxon>
        <taxon>Betaproteobacteria</taxon>
        <taxon>Burkholderiales</taxon>
        <taxon>Comamonadaceae</taxon>
        <taxon>Rhodoferax</taxon>
    </lineage>
</organism>
<dbReference type="PANTHER" id="PTHR39321">
    <property type="entry name" value="NICOTINATE-NUCLEOTIDE ADENYLYLTRANSFERASE-RELATED"/>
    <property type="match status" value="1"/>
</dbReference>
<evidence type="ECO:0000256" key="7">
    <source>
        <dbReference type="ARBA" id="ARBA00022741"/>
    </source>
</evidence>
<keyword evidence="4 11" id="KW-0662">Pyridine nucleotide biosynthesis</keyword>
<name>A0A1W9KXC1_9BURK</name>
<dbReference type="NCBIfam" id="TIGR00125">
    <property type="entry name" value="cyt_tran_rel"/>
    <property type="match status" value="1"/>
</dbReference>
<keyword evidence="6 11" id="KW-0548">Nucleotidyltransferase</keyword>
<dbReference type="EC" id="2.7.7.18" evidence="11"/>
<evidence type="ECO:0000256" key="4">
    <source>
        <dbReference type="ARBA" id="ARBA00022642"/>
    </source>
</evidence>
<comment type="pathway">
    <text evidence="2 11">Cofactor biosynthesis; NAD(+) biosynthesis; deamido-NAD(+) from nicotinate D-ribonucleotide: step 1/1.</text>
</comment>
<dbReference type="CDD" id="cd02165">
    <property type="entry name" value="NMNAT"/>
    <property type="match status" value="1"/>
</dbReference>
<evidence type="ECO:0000259" key="12">
    <source>
        <dbReference type="Pfam" id="PF01467"/>
    </source>
</evidence>
<dbReference type="NCBIfam" id="TIGR00482">
    <property type="entry name" value="nicotinate (nicotinamide) nucleotide adenylyltransferase"/>
    <property type="match status" value="1"/>
</dbReference>
<evidence type="ECO:0000256" key="5">
    <source>
        <dbReference type="ARBA" id="ARBA00022679"/>
    </source>
</evidence>
<proteinExistence type="inferred from homology"/>
<dbReference type="InterPro" id="IPR004821">
    <property type="entry name" value="Cyt_trans-like"/>
</dbReference>
<comment type="catalytic activity">
    <reaction evidence="10 11">
        <text>nicotinate beta-D-ribonucleotide + ATP + H(+) = deamido-NAD(+) + diphosphate</text>
        <dbReference type="Rhea" id="RHEA:22860"/>
        <dbReference type="ChEBI" id="CHEBI:15378"/>
        <dbReference type="ChEBI" id="CHEBI:30616"/>
        <dbReference type="ChEBI" id="CHEBI:33019"/>
        <dbReference type="ChEBI" id="CHEBI:57502"/>
        <dbReference type="ChEBI" id="CHEBI:58437"/>
        <dbReference type="EC" id="2.7.7.18"/>
    </reaction>
</comment>
<dbReference type="PANTHER" id="PTHR39321:SF3">
    <property type="entry name" value="PHOSPHOPANTETHEINE ADENYLYLTRANSFERASE"/>
    <property type="match status" value="1"/>
</dbReference>
<comment type="function">
    <text evidence="1 11">Catalyzes the reversible adenylation of nicotinate mononucleotide (NaMN) to nicotinic acid adenine dinucleotide (NaAD).</text>
</comment>
<evidence type="ECO:0000256" key="6">
    <source>
        <dbReference type="ARBA" id="ARBA00022695"/>
    </source>
</evidence>
<evidence type="ECO:0000256" key="10">
    <source>
        <dbReference type="ARBA" id="ARBA00048721"/>
    </source>
</evidence>
<dbReference type="SUPFAM" id="SSF52374">
    <property type="entry name" value="Nucleotidylyl transferase"/>
    <property type="match status" value="1"/>
</dbReference>
<gene>
    <name evidence="11" type="primary">nadD</name>
    <name evidence="13" type="ORF">BWK72_05040</name>
</gene>
<dbReference type="Gene3D" id="3.40.50.620">
    <property type="entry name" value="HUPs"/>
    <property type="match status" value="1"/>
</dbReference>
<dbReference type="HAMAP" id="MF_00244">
    <property type="entry name" value="NaMN_adenylyltr"/>
    <property type="match status" value="1"/>
</dbReference>
<dbReference type="InterPro" id="IPR005248">
    <property type="entry name" value="NadD/NMNAT"/>
</dbReference>
<keyword evidence="7 11" id="KW-0547">Nucleotide-binding</keyword>
<evidence type="ECO:0000256" key="8">
    <source>
        <dbReference type="ARBA" id="ARBA00022840"/>
    </source>
</evidence>
<evidence type="ECO:0000256" key="2">
    <source>
        <dbReference type="ARBA" id="ARBA00005019"/>
    </source>
</evidence>
<dbReference type="Pfam" id="PF01467">
    <property type="entry name" value="CTP_transf_like"/>
    <property type="match status" value="1"/>
</dbReference>
<dbReference type="EMBL" id="MTEI01000002">
    <property type="protein sequence ID" value="OQW89307.1"/>
    <property type="molecule type" value="Genomic_DNA"/>
</dbReference>
<comment type="caution">
    <text evidence="13">The sequence shown here is derived from an EMBL/GenBank/DDBJ whole genome shotgun (WGS) entry which is preliminary data.</text>
</comment>
<comment type="similarity">
    <text evidence="3 11">Belongs to the NadD family.</text>
</comment>
<evidence type="ECO:0000313" key="14">
    <source>
        <dbReference type="Proteomes" id="UP000192505"/>
    </source>
</evidence>
<reference evidence="13 14" key="1">
    <citation type="submission" date="2017-01" db="EMBL/GenBank/DDBJ databases">
        <title>Novel large sulfur bacteria in the metagenomes of groundwater-fed chemosynthetic microbial mats in the Lake Huron basin.</title>
        <authorList>
            <person name="Sharrar A.M."/>
            <person name="Flood B.E."/>
            <person name="Bailey J.V."/>
            <person name="Jones D.S."/>
            <person name="Biddanda B."/>
            <person name="Ruberg S.A."/>
            <person name="Marcus D.N."/>
            <person name="Dick G.J."/>
        </authorList>
    </citation>
    <scope>NUCLEOTIDE SEQUENCE [LARGE SCALE GENOMIC DNA]</scope>
    <source>
        <strain evidence="13">A7</strain>
    </source>
</reference>
<accession>A0A1W9KXC1</accession>
<dbReference type="GO" id="GO:0005524">
    <property type="term" value="F:ATP binding"/>
    <property type="evidence" value="ECO:0007669"/>
    <property type="project" value="UniProtKB-KW"/>
</dbReference>
<sequence length="205" mass="22601">MSASEAAFKRIGILGGAFDPPHLAHLALARAAIEQLHLDELRVIPTGQAWHKPRPLTVAEHRLAMAGLLFAELPQAVVDARETRRSGPSYTIDTLNELRTEYSEAEWFLIIGADQAQALTTWHAWQQLLQSATICVADRPFSTGARAVFDAEAAYPDRFFHLQMPEMALSATDIRAAISTHQNVTALVGESVARYIAAHHLYLIP</sequence>
<dbReference type="GO" id="GO:0009435">
    <property type="term" value="P:NAD+ biosynthetic process"/>
    <property type="evidence" value="ECO:0007669"/>
    <property type="project" value="UniProtKB-UniRule"/>
</dbReference>
<dbReference type="GO" id="GO:0004515">
    <property type="term" value="F:nicotinate-nucleotide adenylyltransferase activity"/>
    <property type="evidence" value="ECO:0007669"/>
    <property type="project" value="UniProtKB-UniRule"/>
</dbReference>
<dbReference type="InterPro" id="IPR014729">
    <property type="entry name" value="Rossmann-like_a/b/a_fold"/>
</dbReference>
<dbReference type="NCBIfam" id="NF000840">
    <property type="entry name" value="PRK00071.1-3"/>
    <property type="match status" value="1"/>
</dbReference>
<evidence type="ECO:0000256" key="11">
    <source>
        <dbReference type="HAMAP-Rule" id="MF_00244"/>
    </source>
</evidence>
<dbReference type="AlphaFoldDB" id="A0A1W9KXC1"/>
<evidence type="ECO:0000313" key="13">
    <source>
        <dbReference type="EMBL" id="OQW89307.1"/>
    </source>
</evidence>
<dbReference type="Proteomes" id="UP000192505">
    <property type="component" value="Unassembled WGS sequence"/>
</dbReference>
<feature type="domain" description="Cytidyltransferase-like" evidence="12">
    <location>
        <begin position="13"/>
        <end position="176"/>
    </location>
</feature>
<protein>
    <recommendedName>
        <fullName evidence="11">Probable nicotinate-nucleotide adenylyltransferase</fullName>
        <ecNumber evidence="11">2.7.7.18</ecNumber>
    </recommendedName>
    <alternativeName>
        <fullName evidence="11">Deamido-NAD(+) diphosphorylase</fullName>
    </alternativeName>
    <alternativeName>
        <fullName evidence="11">Deamido-NAD(+) pyrophosphorylase</fullName>
    </alternativeName>
    <alternativeName>
        <fullName evidence="11">Nicotinate mononucleotide adenylyltransferase</fullName>
        <shortName evidence="11">NaMN adenylyltransferase</shortName>
    </alternativeName>
</protein>